<proteinExistence type="predicted"/>
<organism evidence="1 2">
    <name type="scientific">Odynerus spinipes</name>
    <dbReference type="NCBI Taxonomy" id="1348599"/>
    <lineage>
        <taxon>Eukaryota</taxon>
        <taxon>Metazoa</taxon>
        <taxon>Ecdysozoa</taxon>
        <taxon>Arthropoda</taxon>
        <taxon>Hexapoda</taxon>
        <taxon>Insecta</taxon>
        <taxon>Pterygota</taxon>
        <taxon>Neoptera</taxon>
        <taxon>Endopterygota</taxon>
        <taxon>Hymenoptera</taxon>
        <taxon>Apocrita</taxon>
        <taxon>Aculeata</taxon>
        <taxon>Vespoidea</taxon>
        <taxon>Vespidae</taxon>
        <taxon>Eumeninae</taxon>
        <taxon>Odynerus</taxon>
    </lineage>
</organism>
<keyword evidence="2" id="KW-1185">Reference proteome</keyword>
<dbReference type="PANTHER" id="PTHR31511">
    <property type="entry name" value="PROTEIN CBG23764"/>
    <property type="match status" value="1"/>
</dbReference>
<dbReference type="AlphaFoldDB" id="A0AAD9RK55"/>
<accession>A0AAD9RK55</accession>
<evidence type="ECO:0000313" key="2">
    <source>
        <dbReference type="Proteomes" id="UP001258017"/>
    </source>
</evidence>
<name>A0AAD9RK55_9HYME</name>
<gene>
    <name evidence="1" type="ORF">KPH14_008018</name>
</gene>
<sequence>MSLLKTGVRLCQQSLKVQTRDECRKWIRECNKVLPSLVDYQRNERNKLPVEKKRRITLIIGKLKASLKKLRRQRKALRDARVSSLVWRDVESAFENRIFTGAVVNANHVDPREFLRDARKMVTSRVASAIETHNCIKINTTFKVEFILKGTVSVQFLNTRYSELYASSNLSAWYSRNVIEPTLTSVEELQERDSGWAFSRILCLMINVNKYEPMHAGCNVPIPRKLSSKKATINVTCSDANDHACFFRAVVASVYPVSTNVSRESSYPHYSTVLRTNGLQLPMTLEQIPTFERLNDISINVYIWKDEICKTLHLTSKKRNRHANLLLVQSPSDPSTNHFVCIRNLSRLVSSQRSKHEHKKYFCDRCLHYFSSEIKLKIHTIDCQRLNKSEIRLPKEKDKWLRFKNFLFKERMPFVIYADLECLLDVDLDDGPDKVGCSRELDKRELYQHHRVFNKHSNEAAYRGAT</sequence>
<reference evidence="1" key="2">
    <citation type="journal article" date="2023" name="Commun. Biol.">
        <title>Intrasexual cuticular hydrocarbon dimorphism in a wasp sheds light on hydrocarbon biosynthesis genes in Hymenoptera.</title>
        <authorList>
            <person name="Moris V.C."/>
            <person name="Podsiadlowski L."/>
            <person name="Martin S."/>
            <person name="Oeyen J.P."/>
            <person name="Donath A."/>
            <person name="Petersen M."/>
            <person name="Wilbrandt J."/>
            <person name="Misof B."/>
            <person name="Liedtke D."/>
            <person name="Thamm M."/>
            <person name="Scheiner R."/>
            <person name="Schmitt T."/>
            <person name="Niehuis O."/>
        </authorList>
    </citation>
    <scope>NUCLEOTIDE SEQUENCE</scope>
    <source>
        <strain evidence="1">GBR_01_08_01A</strain>
    </source>
</reference>
<dbReference type="Proteomes" id="UP001258017">
    <property type="component" value="Unassembled WGS sequence"/>
</dbReference>
<dbReference type="PANTHER" id="PTHR31511:SF12">
    <property type="entry name" value="RHO TERMINATION FACTOR N-TERMINAL DOMAIN-CONTAINING PROTEIN"/>
    <property type="match status" value="1"/>
</dbReference>
<dbReference type="EMBL" id="JAIFRP010000042">
    <property type="protein sequence ID" value="KAK2581220.1"/>
    <property type="molecule type" value="Genomic_DNA"/>
</dbReference>
<reference evidence="1" key="1">
    <citation type="submission" date="2021-08" db="EMBL/GenBank/DDBJ databases">
        <authorList>
            <person name="Misof B."/>
            <person name="Oliver O."/>
            <person name="Podsiadlowski L."/>
            <person name="Donath A."/>
            <person name="Peters R."/>
            <person name="Mayer C."/>
            <person name="Rust J."/>
            <person name="Gunkel S."/>
            <person name="Lesny P."/>
            <person name="Martin S."/>
            <person name="Oeyen J.P."/>
            <person name="Petersen M."/>
            <person name="Panagiotis P."/>
            <person name="Wilbrandt J."/>
            <person name="Tanja T."/>
        </authorList>
    </citation>
    <scope>NUCLEOTIDE SEQUENCE</scope>
    <source>
        <strain evidence="1">GBR_01_08_01A</strain>
        <tissue evidence="1">Thorax + abdomen</tissue>
    </source>
</reference>
<evidence type="ECO:0000313" key="1">
    <source>
        <dbReference type="EMBL" id="KAK2581220.1"/>
    </source>
</evidence>
<comment type="caution">
    <text evidence="1">The sequence shown here is derived from an EMBL/GenBank/DDBJ whole genome shotgun (WGS) entry which is preliminary data.</text>
</comment>
<protein>
    <recommendedName>
        <fullName evidence="3">C2H2-type domain-containing protein</fullName>
    </recommendedName>
</protein>
<evidence type="ECO:0008006" key="3">
    <source>
        <dbReference type="Google" id="ProtNLM"/>
    </source>
</evidence>